<evidence type="ECO:0000313" key="13">
    <source>
        <dbReference type="Proteomes" id="UP000011087"/>
    </source>
</evidence>
<dbReference type="GeneID" id="17296170"/>
<keyword evidence="13" id="KW-1185">Reference proteome</keyword>
<dbReference type="PANTHER" id="PTHR48013:SF9">
    <property type="entry name" value="DUAL SPECIFICITY MITOGEN-ACTIVATED PROTEIN KINASE KINASE 5"/>
    <property type="match status" value="1"/>
</dbReference>
<keyword evidence="3" id="KW-0418">Kinase</keyword>
<dbReference type="InterPro" id="IPR000719">
    <property type="entry name" value="Prot_kinase_dom"/>
</dbReference>
<feature type="domain" description="Protein kinase" evidence="10">
    <location>
        <begin position="1"/>
        <end position="97"/>
    </location>
</feature>
<dbReference type="GO" id="GO:0005524">
    <property type="term" value="F:ATP binding"/>
    <property type="evidence" value="ECO:0007669"/>
    <property type="project" value="UniProtKB-KW"/>
</dbReference>
<comment type="similarity">
    <text evidence="5">Belongs to the protein kinase superfamily. STE Ser/Thr protein kinase family. MAP kinase kinase subfamily.</text>
</comment>
<evidence type="ECO:0000259" key="10">
    <source>
        <dbReference type="PROSITE" id="PS50011"/>
    </source>
</evidence>
<dbReference type="RefSeq" id="XP_005826479.1">
    <property type="nucleotide sequence ID" value="XM_005826422.1"/>
</dbReference>
<protein>
    <recommendedName>
        <fullName evidence="6">mitogen-activated protein kinase kinase</fullName>
        <ecNumber evidence="6">2.7.12.2</ecNumber>
    </recommendedName>
</protein>
<comment type="catalytic activity">
    <reaction evidence="8">
        <text>L-threonyl-[protein] + ATP = O-phospho-L-threonyl-[protein] + ADP + H(+)</text>
        <dbReference type="Rhea" id="RHEA:46608"/>
        <dbReference type="Rhea" id="RHEA-COMP:11060"/>
        <dbReference type="Rhea" id="RHEA-COMP:11605"/>
        <dbReference type="ChEBI" id="CHEBI:15378"/>
        <dbReference type="ChEBI" id="CHEBI:30013"/>
        <dbReference type="ChEBI" id="CHEBI:30616"/>
        <dbReference type="ChEBI" id="CHEBI:61977"/>
        <dbReference type="ChEBI" id="CHEBI:456216"/>
        <dbReference type="EC" id="2.7.12.2"/>
    </reaction>
</comment>
<dbReference type="Proteomes" id="UP000011087">
    <property type="component" value="Unassembled WGS sequence"/>
</dbReference>
<dbReference type="EnsemblProtists" id="EKX39499">
    <property type="protein sequence ID" value="EKX39499"/>
    <property type="gene ID" value="GUITHDRAFT_154434"/>
</dbReference>
<dbReference type="PaxDb" id="55529-EKX39499"/>
<evidence type="ECO:0000256" key="7">
    <source>
        <dbReference type="ARBA" id="ARBA00049014"/>
    </source>
</evidence>
<organism evidence="11">
    <name type="scientific">Guillardia theta (strain CCMP2712)</name>
    <name type="common">Cryptophyte</name>
    <dbReference type="NCBI Taxonomy" id="905079"/>
    <lineage>
        <taxon>Eukaryota</taxon>
        <taxon>Cryptophyceae</taxon>
        <taxon>Pyrenomonadales</taxon>
        <taxon>Geminigeraceae</taxon>
        <taxon>Guillardia</taxon>
    </lineage>
</organism>
<evidence type="ECO:0000256" key="1">
    <source>
        <dbReference type="ARBA" id="ARBA00022679"/>
    </source>
</evidence>
<evidence type="ECO:0000256" key="5">
    <source>
        <dbReference type="ARBA" id="ARBA00038035"/>
    </source>
</evidence>
<dbReference type="eggNOG" id="KOG0581">
    <property type="taxonomic scope" value="Eukaryota"/>
</dbReference>
<evidence type="ECO:0000256" key="3">
    <source>
        <dbReference type="ARBA" id="ARBA00022777"/>
    </source>
</evidence>
<reference evidence="12" key="3">
    <citation type="submission" date="2016-03" db="UniProtKB">
        <authorList>
            <consortium name="EnsemblProtists"/>
        </authorList>
    </citation>
    <scope>IDENTIFICATION</scope>
</reference>
<dbReference type="Gene3D" id="1.10.510.10">
    <property type="entry name" value="Transferase(Phosphotransferase) domain 1"/>
    <property type="match status" value="1"/>
</dbReference>
<dbReference type="AlphaFoldDB" id="L1IUB9"/>
<accession>L1IUB9</accession>
<name>L1IUB9_GUITC</name>
<reference evidence="11 13" key="1">
    <citation type="journal article" date="2012" name="Nature">
        <title>Algal genomes reveal evolutionary mosaicism and the fate of nucleomorphs.</title>
        <authorList>
            <consortium name="DOE Joint Genome Institute"/>
            <person name="Curtis B.A."/>
            <person name="Tanifuji G."/>
            <person name="Burki F."/>
            <person name="Gruber A."/>
            <person name="Irimia M."/>
            <person name="Maruyama S."/>
            <person name="Arias M.C."/>
            <person name="Ball S.G."/>
            <person name="Gile G.H."/>
            <person name="Hirakawa Y."/>
            <person name="Hopkins J.F."/>
            <person name="Kuo A."/>
            <person name="Rensing S.A."/>
            <person name="Schmutz J."/>
            <person name="Symeonidi A."/>
            <person name="Elias M."/>
            <person name="Eveleigh R.J."/>
            <person name="Herman E.K."/>
            <person name="Klute M.J."/>
            <person name="Nakayama T."/>
            <person name="Obornik M."/>
            <person name="Reyes-Prieto A."/>
            <person name="Armbrust E.V."/>
            <person name="Aves S.J."/>
            <person name="Beiko R.G."/>
            <person name="Coutinho P."/>
            <person name="Dacks J.B."/>
            <person name="Durnford D.G."/>
            <person name="Fast N.M."/>
            <person name="Green B.R."/>
            <person name="Grisdale C.J."/>
            <person name="Hempel F."/>
            <person name="Henrissat B."/>
            <person name="Hoppner M.P."/>
            <person name="Ishida K."/>
            <person name="Kim E."/>
            <person name="Koreny L."/>
            <person name="Kroth P.G."/>
            <person name="Liu Y."/>
            <person name="Malik S.B."/>
            <person name="Maier U.G."/>
            <person name="McRose D."/>
            <person name="Mock T."/>
            <person name="Neilson J.A."/>
            <person name="Onodera N.T."/>
            <person name="Poole A.M."/>
            <person name="Pritham E.J."/>
            <person name="Richards T.A."/>
            <person name="Rocap G."/>
            <person name="Roy S.W."/>
            <person name="Sarai C."/>
            <person name="Schaack S."/>
            <person name="Shirato S."/>
            <person name="Slamovits C.H."/>
            <person name="Spencer D.F."/>
            <person name="Suzuki S."/>
            <person name="Worden A.Z."/>
            <person name="Zauner S."/>
            <person name="Barry K."/>
            <person name="Bell C."/>
            <person name="Bharti A.K."/>
            <person name="Crow J.A."/>
            <person name="Grimwood J."/>
            <person name="Kramer R."/>
            <person name="Lindquist E."/>
            <person name="Lucas S."/>
            <person name="Salamov A."/>
            <person name="McFadden G.I."/>
            <person name="Lane C.E."/>
            <person name="Keeling P.J."/>
            <person name="Gray M.W."/>
            <person name="Grigoriev I.V."/>
            <person name="Archibald J.M."/>
        </authorList>
    </citation>
    <scope>NUCLEOTIDE SEQUENCE</scope>
    <source>
        <strain evidence="11 13">CCMP2712</strain>
    </source>
</reference>
<dbReference type="EC" id="2.7.12.2" evidence="6"/>
<sequence>MSPERLLGLECSFPSDVWSLGILAYELATGNLPDSYVQNSCASNILNFKNVVINQPSPSIKENANISSQFRHFVDCCLKKNARSRATISELLAHSFCSRQDAWITTVGAWVQTGQAAHGRPHEKRGSVVTQG</sequence>
<evidence type="ECO:0000313" key="12">
    <source>
        <dbReference type="EnsemblProtists" id="EKX39499"/>
    </source>
</evidence>
<dbReference type="STRING" id="905079.L1IUB9"/>
<comment type="catalytic activity">
    <reaction evidence="9">
        <text>L-tyrosyl-[protein] + ATP = O-phospho-L-tyrosyl-[protein] + ADP + H(+)</text>
        <dbReference type="Rhea" id="RHEA:10596"/>
        <dbReference type="Rhea" id="RHEA-COMP:10136"/>
        <dbReference type="Rhea" id="RHEA-COMP:20101"/>
        <dbReference type="ChEBI" id="CHEBI:15378"/>
        <dbReference type="ChEBI" id="CHEBI:30616"/>
        <dbReference type="ChEBI" id="CHEBI:46858"/>
        <dbReference type="ChEBI" id="CHEBI:61978"/>
        <dbReference type="ChEBI" id="CHEBI:456216"/>
        <dbReference type="EC" id="2.7.12.2"/>
    </reaction>
</comment>
<dbReference type="HOGENOM" id="CLU_1921114_0_0_1"/>
<keyword evidence="2" id="KW-0547">Nucleotide-binding</keyword>
<evidence type="ECO:0000256" key="2">
    <source>
        <dbReference type="ARBA" id="ARBA00022741"/>
    </source>
</evidence>
<dbReference type="Pfam" id="PF00069">
    <property type="entry name" value="Pkinase"/>
    <property type="match status" value="1"/>
</dbReference>
<dbReference type="InterPro" id="IPR011009">
    <property type="entry name" value="Kinase-like_dom_sf"/>
</dbReference>
<keyword evidence="1" id="KW-0808">Transferase</keyword>
<dbReference type="PANTHER" id="PTHR48013">
    <property type="entry name" value="DUAL SPECIFICITY MITOGEN-ACTIVATED PROTEIN KINASE KINASE 5-RELATED"/>
    <property type="match status" value="1"/>
</dbReference>
<comment type="catalytic activity">
    <reaction evidence="7">
        <text>L-seryl-[protein] + ATP = O-phospho-L-seryl-[protein] + ADP + H(+)</text>
        <dbReference type="Rhea" id="RHEA:17989"/>
        <dbReference type="Rhea" id="RHEA-COMP:9863"/>
        <dbReference type="Rhea" id="RHEA-COMP:11604"/>
        <dbReference type="ChEBI" id="CHEBI:15378"/>
        <dbReference type="ChEBI" id="CHEBI:29999"/>
        <dbReference type="ChEBI" id="CHEBI:30616"/>
        <dbReference type="ChEBI" id="CHEBI:83421"/>
        <dbReference type="ChEBI" id="CHEBI:456216"/>
        <dbReference type="EC" id="2.7.12.2"/>
    </reaction>
</comment>
<reference evidence="13" key="2">
    <citation type="submission" date="2012-11" db="EMBL/GenBank/DDBJ databases">
        <authorList>
            <person name="Kuo A."/>
            <person name="Curtis B.A."/>
            <person name="Tanifuji G."/>
            <person name="Burki F."/>
            <person name="Gruber A."/>
            <person name="Irimia M."/>
            <person name="Maruyama S."/>
            <person name="Arias M.C."/>
            <person name="Ball S.G."/>
            <person name="Gile G.H."/>
            <person name="Hirakawa Y."/>
            <person name="Hopkins J.F."/>
            <person name="Rensing S.A."/>
            <person name="Schmutz J."/>
            <person name="Symeonidi A."/>
            <person name="Elias M."/>
            <person name="Eveleigh R.J."/>
            <person name="Herman E.K."/>
            <person name="Klute M.J."/>
            <person name="Nakayama T."/>
            <person name="Obornik M."/>
            <person name="Reyes-Prieto A."/>
            <person name="Armbrust E.V."/>
            <person name="Aves S.J."/>
            <person name="Beiko R.G."/>
            <person name="Coutinho P."/>
            <person name="Dacks J.B."/>
            <person name="Durnford D.G."/>
            <person name="Fast N.M."/>
            <person name="Green B.R."/>
            <person name="Grisdale C."/>
            <person name="Hempe F."/>
            <person name="Henrissat B."/>
            <person name="Hoppner M.P."/>
            <person name="Ishida K.-I."/>
            <person name="Kim E."/>
            <person name="Koreny L."/>
            <person name="Kroth P.G."/>
            <person name="Liu Y."/>
            <person name="Malik S.-B."/>
            <person name="Maier U.G."/>
            <person name="McRose D."/>
            <person name="Mock T."/>
            <person name="Neilson J.A."/>
            <person name="Onodera N.T."/>
            <person name="Poole A.M."/>
            <person name="Pritham E.J."/>
            <person name="Richards T.A."/>
            <person name="Rocap G."/>
            <person name="Roy S.W."/>
            <person name="Sarai C."/>
            <person name="Schaack S."/>
            <person name="Shirato S."/>
            <person name="Slamovits C.H."/>
            <person name="Spencer D.F."/>
            <person name="Suzuki S."/>
            <person name="Worden A.Z."/>
            <person name="Zauner S."/>
            <person name="Barry K."/>
            <person name="Bell C."/>
            <person name="Bharti A.K."/>
            <person name="Crow J.A."/>
            <person name="Grimwood J."/>
            <person name="Kramer R."/>
            <person name="Lindquist E."/>
            <person name="Lucas S."/>
            <person name="Salamov A."/>
            <person name="McFadden G.I."/>
            <person name="Lane C.E."/>
            <person name="Keeling P.J."/>
            <person name="Gray M.W."/>
            <person name="Grigoriev I.V."/>
            <person name="Archibald J.M."/>
        </authorList>
    </citation>
    <scope>NUCLEOTIDE SEQUENCE</scope>
    <source>
        <strain evidence="13">CCMP2712</strain>
    </source>
</reference>
<evidence type="ECO:0000256" key="9">
    <source>
        <dbReference type="ARBA" id="ARBA00051693"/>
    </source>
</evidence>
<evidence type="ECO:0000256" key="4">
    <source>
        <dbReference type="ARBA" id="ARBA00022840"/>
    </source>
</evidence>
<dbReference type="GO" id="GO:0004708">
    <property type="term" value="F:MAP kinase kinase activity"/>
    <property type="evidence" value="ECO:0007669"/>
    <property type="project" value="UniProtKB-EC"/>
</dbReference>
<dbReference type="OrthoDB" id="10252354at2759"/>
<dbReference type="EMBL" id="JH993039">
    <property type="protein sequence ID" value="EKX39499.1"/>
    <property type="molecule type" value="Genomic_DNA"/>
</dbReference>
<keyword evidence="4" id="KW-0067">ATP-binding</keyword>
<evidence type="ECO:0000256" key="6">
    <source>
        <dbReference type="ARBA" id="ARBA00038999"/>
    </source>
</evidence>
<evidence type="ECO:0000313" key="11">
    <source>
        <dbReference type="EMBL" id="EKX39499.1"/>
    </source>
</evidence>
<evidence type="ECO:0000256" key="8">
    <source>
        <dbReference type="ARBA" id="ARBA00049299"/>
    </source>
</evidence>
<dbReference type="PROSITE" id="PS50011">
    <property type="entry name" value="PROTEIN_KINASE_DOM"/>
    <property type="match status" value="1"/>
</dbReference>
<gene>
    <name evidence="11" type="ORF">GUITHDRAFT_154434</name>
</gene>
<dbReference type="KEGG" id="gtt:GUITHDRAFT_154434"/>
<dbReference type="SUPFAM" id="SSF56112">
    <property type="entry name" value="Protein kinase-like (PK-like)"/>
    <property type="match status" value="1"/>
</dbReference>
<dbReference type="OMA" id="CTVIGSM"/>
<proteinExistence type="inferred from homology"/>